<feature type="region of interest" description="Disordered" evidence="1">
    <location>
        <begin position="153"/>
        <end position="245"/>
    </location>
</feature>
<name>S8ELP6_FOMSC</name>
<dbReference type="GO" id="GO:0031011">
    <property type="term" value="C:Ino80 complex"/>
    <property type="evidence" value="ECO:0007669"/>
    <property type="project" value="InterPro"/>
</dbReference>
<reference evidence="3 4" key="1">
    <citation type="journal article" date="2012" name="Science">
        <title>The Paleozoic origin of enzymatic lignin decomposition reconstructed from 31 fungal genomes.</title>
        <authorList>
            <person name="Floudas D."/>
            <person name="Binder M."/>
            <person name="Riley R."/>
            <person name="Barry K."/>
            <person name="Blanchette R.A."/>
            <person name="Henrissat B."/>
            <person name="Martinez A.T."/>
            <person name="Otillar R."/>
            <person name="Spatafora J.W."/>
            <person name="Yadav J.S."/>
            <person name="Aerts A."/>
            <person name="Benoit I."/>
            <person name="Boyd A."/>
            <person name="Carlson A."/>
            <person name="Copeland A."/>
            <person name="Coutinho P.M."/>
            <person name="de Vries R.P."/>
            <person name="Ferreira P."/>
            <person name="Findley K."/>
            <person name="Foster B."/>
            <person name="Gaskell J."/>
            <person name="Glotzer D."/>
            <person name="Gorecki P."/>
            <person name="Heitman J."/>
            <person name="Hesse C."/>
            <person name="Hori C."/>
            <person name="Igarashi K."/>
            <person name="Jurgens J.A."/>
            <person name="Kallen N."/>
            <person name="Kersten P."/>
            <person name="Kohler A."/>
            <person name="Kuees U."/>
            <person name="Kumar T.K.A."/>
            <person name="Kuo A."/>
            <person name="LaButti K."/>
            <person name="Larrondo L.F."/>
            <person name="Lindquist E."/>
            <person name="Ling A."/>
            <person name="Lombard V."/>
            <person name="Lucas S."/>
            <person name="Lundell T."/>
            <person name="Martin R."/>
            <person name="McLaughlin D.J."/>
            <person name="Morgenstern I."/>
            <person name="Morin E."/>
            <person name="Murat C."/>
            <person name="Nagy L.G."/>
            <person name="Nolan M."/>
            <person name="Ohm R.A."/>
            <person name="Patyshakuliyeva A."/>
            <person name="Rokas A."/>
            <person name="Ruiz-Duenas F.J."/>
            <person name="Sabat G."/>
            <person name="Salamov A."/>
            <person name="Samejima M."/>
            <person name="Schmutz J."/>
            <person name="Slot J.C."/>
            <person name="St John F."/>
            <person name="Stenlid J."/>
            <person name="Sun H."/>
            <person name="Sun S."/>
            <person name="Syed K."/>
            <person name="Tsang A."/>
            <person name="Wiebenga A."/>
            <person name="Young D."/>
            <person name="Pisabarro A."/>
            <person name="Eastwood D.C."/>
            <person name="Martin F."/>
            <person name="Cullen D."/>
            <person name="Grigoriev I.V."/>
            <person name="Hibbett D.S."/>
        </authorList>
    </citation>
    <scope>NUCLEOTIDE SEQUENCE</scope>
    <source>
        <strain evidence="4">FP-58527</strain>
    </source>
</reference>
<dbReference type="GO" id="GO:0006338">
    <property type="term" value="P:chromatin remodeling"/>
    <property type="evidence" value="ECO:0007669"/>
    <property type="project" value="InterPro"/>
</dbReference>
<dbReference type="EMBL" id="KE504127">
    <property type="protein sequence ID" value="EPT04214.1"/>
    <property type="molecule type" value="Genomic_DNA"/>
</dbReference>
<dbReference type="AlphaFoldDB" id="S8ELP6"/>
<protein>
    <recommendedName>
        <fullName evidence="2">INO80 complex subunit B-like conserved region domain-containing protein</fullName>
    </recommendedName>
</protein>
<feature type="compositionally biased region" description="Acidic residues" evidence="1">
    <location>
        <begin position="207"/>
        <end position="217"/>
    </location>
</feature>
<proteinExistence type="predicted"/>
<keyword evidence="4" id="KW-1185">Reference proteome</keyword>
<dbReference type="InterPro" id="IPR006880">
    <property type="entry name" value="INO80B_C"/>
</dbReference>
<dbReference type="PANTHER" id="PTHR21561">
    <property type="entry name" value="INO80 COMPLEX SUBUNIT B"/>
    <property type="match status" value="1"/>
</dbReference>
<dbReference type="Proteomes" id="UP000015241">
    <property type="component" value="Unassembled WGS sequence"/>
</dbReference>
<feature type="compositionally biased region" description="Polar residues" evidence="1">
    <location>
        <begin position="100"/>
        <end position="113"/>
    </location>
</feature>
<dbReference type="SMART" id="SM01406">
    <property type="entry name" value="PAPA-1"/>
    <property type="match status" value="1"/>
</dbReference>
<organism evidence="3 4">
    <name type="scientific">Fomitopsis schrenkii</name>
    <name type="common">Brown rot fungus</name>
    <dbReference type="NCBI Taxonomy" id="2126942"/>
    <lineage>
        <taxon>Eukaryota</taxon>
        <taxon>Fungi</taxon>
        <taxon>Dikarya</taxon>
        <taxon>Basidiomycota</taxon>
        <taxon>Agaricomycotina</taxon>
        <taxon>Agaricomycetes</taxon>
        <taxon>Polyporales</taxon>
        <taxon>Fomitopsis</taxon>
    </lineage>
</organism>
<dbReference type="HOGENOM" id="CLU_025281_0_0_1"/>
<feature type="region of interest" description="Disordered" evidence="1">
    <location>
        <begin position="262"/>
        <end position="289"/>
    </location>
</feature>
<feature type="domain" description="INO80 complex subunit B-like conserved region" evidence="2">
    <location>
        <begin position="149"/>
        <end position="240"/>
    </location>
</feature>
<feature type="compositionally biased region" description="Basic and acidic residues" evidence="1">
    <location>
        <begin position="153"/>
        <end position="176"/>
    </location>
</feature>
<dbReference type="Pfam" id="PF04795">
    <property type="entry name" value="PAPA-1"/>
    <property type="match status" value="1"/>
</dbReference>
<evidence type="ECO:0000256" key="1">
    <source>
        <dbReference type="SAM" id="MobiDB-lite"/>
    </source>
</evidence>
<dbReference type="eggNOG" id="ENOG502S7M7">
    <property type="taxonomic scope" value="Eukaryota"/>
</dbReference>
<gene>
    <name evidence="3" type="ORF">FOMPIDRAFT_1114007</name>
</gene>
<feature type="region of interest" description="Disordered" evidence="1">
    <location>
        <begin position="128"/>
        <end position="147"/>
    </location>
</feature>
<evidence type="ECO:0000313" key="4">
    <source>
        <dbReference type="Proteomes" id="UP000015241"/>
    </source>
</evidence>
<dbReference type="PANTHER" id="PTHR21561:SF12">
    <property type="entry name" value="INO80 COMPLEX SUBUNIT B"/>
    <property type="match status" value="1"/>
</dbReference>
<evidence type="ECO:0000313" key="3">
    <source>
        <dbReference type="EMBL" id="EPT04214.1"/>
    </source>
</evidence>
<feature type="compositionally biased region" description="Polar residues" evidence="1">
    <location>
        <begin position="229"/>
        <end position="240"/>
    </location>
</feature>
<accession>S8ELP6</accession>
<feature type="region of interest" description="Disordered" evidence="1">
    <location>
        <begin position="1"/>
        <end position="113"/>
    </location>
</feature>
<sequence length="328" mass="35537">MPRRRRKEPPPSDVDQIVDEPEVDGDGQQAEAEDVDMAVDSPPDDDDQEMGPSTQPRLRIKLKFGAQQTAVSTPDENPTPSSRRAISRVDEDDDDDDAQSTRSTSVATAGTSKALTARQAVLANVVDASHVSLGPTPNSRKKKPLTEMELALKREETARKRRNLTEKKLEDEKTETINRLLKKQTRARGKRNALATAEDRPSTGGGADDEEGAEAEPPEPVTPTMYRWVSTSRVSSTQSAKGEAGIGKKMSLSFSVPVSVLPPVADSDSAPTAMDVDKPAPPGKPAEQVQAKCDVRGCSERRKYRLVRDFAKGACGMTHLKALEAQLA</sequence>
<dbReference type="OrthoDB" id="2021186at2759"/>
<feature type="compositionally biased region" description="Polar residues" evidence="1">
    <location>
        <begin position="66"/>
        <end position="84"/>
    </location>
</feature>
<evidence type="ECO:0000259" key="2">
    <source>
        <dbReference type="SMART" id="SM01406"/>
    </source>
</evidence>
<feature type="compositionally biased region" description="Acidic residues" evidence="1">
    <location>
        <begin position="16"/>
        <end position="49"/>
    </location>
</feature>
<dbReference type="STRING" id="743788.S8ELP6"/>
<feature type="compositionally biased region" description="Basic residues" evidence="1">
    <location>
        <begin position="180"/>
        <end position="191"/>
    </location>
</feature>
<dbReference type="InterPro" id="IPR029523">
    <property type="entry name" value="INO80B/Ies2"/>
</dbReference>
<dbReference type="InParanoid" id="S8ELP6"/>